<dbReference type="AlphaFoldDB" id="A0A5N7CHZ8"/>
<dbReference type="Proteomes" id="UP000326877">
    <property type="component" value="Unassembled WGS sequence"/>
</dbReference>
<sequence length="106" mass="12037">MFSFQPHFTDTDTDVTGDLFESKFPGLDQRKFIALSNLLSLRNDGVAEPVCSLYDEEDGEPENQNDDCLAELAATVKGEGFVASSDMKEGQDGFTIWMLKRRFWRF</sequence>
<accession>A0A5N7CHZ8</accession>
<gene>
    <name evidence="1" type="ORF">BDV23DRAFT_180573</name>
</gene>
<dbReference type="EMBL" id="ML735229">
    <property type="protein sequence ID" value="KAE8393507.1"/>
    <property type="molecule type" value="Genomic_DNA"/>
</dbReference>
<name>A0A5N7CHZ8_PETAA</name>
<proteinExistence type="predicted"/>
<dbReference type="OrthoDB" id="4851849at2759"/>
<organism evidence="1">
    <name type="scientific">Petromyces alliaceus</name>
    <name type="common">Aspergillus alliaceus</name>
    <dbReference type="NCBI Taxonomy" id="209559"/>
    <lineage>
        <taxon>Eukaryota</taxon>
        <taxon>Fungi</taxon>
        <taxon>Dikarya</taxon>
        <taxon>Ascomycota</taxon>
        <taxon>Pezizomycotina</taxon>
        <taxon>Eurotiomycetes</taxon>
        <taxon>Eurotiomycetidae</taxon>
        <taxon>Eurotiales</taxon>
        <taxon>Aspergillaceae</taxon>
        <taxon>Aspergillus</taxon>
        <taxon>Aspergillus subgen. Circumdati</taxon>
    </lineage>
</organism>
<protein>
    <submittedName>
        <fullName evidence="1">Uncharacterized protein</fullName>
    </submittedName>
</protein>
<evidence type="ECO:0000313" key="1">
    <source>
        <dbReference type="EMBL" id="KAE8393507.1"/>
    </source>
</evidence>
<reference evidence="1" key="1">
    <citation type="submission" date="2019-04" db="EMBL/GenBank/DDBJ databases">
        <title>Friends and foes A comparative genomics studyof 23 Aspergillus species from section Flavi.</title>
        <authorList>
            <consortium name="DOE Joint Genome Institute"/>
            <person name="Kjaerbolling I."/>
            <person name="Vesth T."/>
            <person name="Frisvad J.C."/>
            <person name="Nybo J.L."/>
            <person name="Theobald S."/>
            <person name="Kildgaard S."/>
            <person name="Isbrandt T."/>
            <person name="Kuo A."/>
            <person name="Sato A."/>
            <person name="Lyhne E.K."/>
            <person name="Kogle M.E."/>
            <person name="Wiebenga A."/>
            <person name="Kun R.S."/>
            <person name="Lubbers R.J."/>
            <person name="Makela M.R."/>
            <person name="Barry K."/>
            <person name="Chovatia M."/>
            <person name="Clum A."/>
            <person name="Daum C."/>
            <person name="Haridas S."/>
            <person name="He G."/>
            <person name="LaButti K."/>
            <person name="Lipzen A."/>
            <person name="Mondo S."/>
            <person name="Riley R."/>
            <person name="Salamov A."/>
            <person name="Simmons B.A."/>
            <person name="Magnuson J.K."/>
            <person name="Henrissat B."/>
            <person name="Mortensen U.H."/>
            <person name="Larsen T.O."/>
            <person name="Devries R.P."/>
            <person name="Grigoriev I.V."/>
            <person name="Machida M."/>
            <person name="Baker S.E."/>
            <person name="Andersen M.R."/>
        </authorList>
    </citation>
    <scope>NUCLEOTIDE SEQUENCE [LARGE SCALE GENOMIC DNA]</scope>
    <source>
        <strain evidence="1">IBT 14317</strain>
    </source>
</reference>